<dbReference type="GO" id="GO:0070536">
    <property type="term" value="P:protein K63-linked deubiquitination"/>
    <property type="evidence" value="ECO:0007669"/>
    <property type="project" value="InterPro"/>
</dbReference>
<name>A0A8H7C584_AGABI</name>
<feature type="compositionally biased region" description="Low complexity" evidence="9">
    <location>
        <begin position="383"/>
        <end position="398"/>
    </location>
</feature>
<evidence type="ECO:0000256" key="8">
    <source>
        <dbReference type="ARBA" id="ARBA00023049"/>
    </source>
</evidence>
<dbReference type="EMBL" id="JABXXO010000012">
    <property type="protein sequence ID" value="KAF7762403.1"/>
    <property type="molecule type" value="Genomic_DNA"/>
</dbReference>
<dbReference type="CDD" id="cd08066">
    <property type="entry name" value="MPN_AMSH_like"/>
    <property type="match status" value="1"/>
</dbReference>
<evidence type="ECO:0000256" key="9">
    <source>
        <dbReference type="SAM" id="MobiDB-lite"/>
    </source>
</evidence>
<evidence type="ECO:0000256" key="6">
    <source>
        <dbReference type="ARBA" id="ARBA00022801"/>
    </source>
</evidence>
<dbReference type="PROSITE" id="PS50249">
    <property type="entry name" value="MPN"/>
    <property type="match status" value="1"/>
</dbReference>
<feature type="compositionally biased region" description="Low complexity" evidence="9">
    <location>
        <begin position="270"/>
        <end position="294"/>
    </location>
</feature>
<feature type="region of interest" description="Disordered" evidence="9">
    <location>
        <begin position="134"/>
        <end position="181"/>
    </location>
</feature>
<comment type="cofactor">
    <cofactor evidence="1">
        <name>Zn(2+)</name>
        <dbReference type="ChEBI" id="CHEBI:29105"/>
    </cofactor>
</comment>
<feature type="compositionally biased region" description="Low complexity" evidence="9">
    <location>
        <begin position="493"/>
        <end position="503"/>
    </location>
</feature>
<keyword evidence="6" id="KW-0378">Hydrolase</keyword>
<reference evidence="11 12" key="1">
    <citation type="journal article" name="Sci. Rep.">
        <title>Telomere-to-telomere assembled and centromere annotated genomes of the two main subspecies of the button mushroom Agaricus bisporus reveal especially polymorphic chromosome ends.</title>
        <authorList>
            <person name="Sonnenberg A.S.M."/>
            <person name="Sedaghat-Telgerd N."/>
            <person name="Lavrijssen B."/>
            <person name="Ohm R.A."/>
            <person name="Hendrickx P.M."/>
            <person name="Scholtmeijer K."/>
            <person name="Baars J.J.P."/>
            <person name="van Peer A."/>
        </authorList>
    </citation>
    <scope>NUCLEOTIDE SEQUENCE [LARGE SCALE GENOMIC DNA]</scope>
    <source>
        <strain evidence="11 12">H119_p4</strain>
    </source>
</reference>
<evidence type="ECO:0000256" key="3">
    <source>
        <dbReference type="ARBA" id="ARBA00022670"/>
    </source>
</evidence>
<dbReference type="Gene3D" id="1.20.58.80">
    <property type="entry name" value="Phosphotransferase system, lactose/cellobiose-type IIA subunit"/>
    <property type="match status" value="1"/>
</dbReference>
<feature type="region of interest" description="Disordered" evidence="9">
    <location>
        <begin position="378"/>
        <end position="413"/>
    </location>
</feature>
<comment type="caution">
    <text evidence="11">The sequence shown here is derived from an EMBL/GenBank/DDBJ whole genome shotgun (WGS) entry which is preliminary data.</text>
</comment>
<keyword evidence="7" id="KW-0862">Zinc</keyword>
<keyword evidence="8" id="KW-0482">Metalloprotease</keyword>
<dbReference type="GO" id="GO:0016020">
    <property type="term" value="C:membrane"/>
    <property type="evidence" value="ECO:0007669"/>
    <property type="project" value="TreeGrafter"/>
</dbReference>
<evidence type="ECO:0000313" key="12">
    <source>
        <dbReference type="Proteomes" id="UP000629468"/>
    </source>
</evidence>
<dbReference type="GO" id="GO:0006508">
    <property type="term" value="P:proteolysis"/>
    <property type="evidence" value="ECO:0007669"/>
    <property type="project" value="UniProtKB-KW"/>
</dbReference>
<dbReference type="InterPro" id="IPR015063">
    <property type="entry name" value="USP8_dimer"/>
</dbReference>
<dbReference type="Gene3D" id="3.40.140.10">
    <property type="entry name" value="Cytidine Deaminase, domain 2"/>
    <property type="match status" value="1"/>
</dbReference>
<sequence length="737" mass="82174">MSSSRQTQNTQAPAQHPRRRTHRPASISELKQKALSVELDLTQEFKRCLKETEMWRNKGRDYLEKGDLERAFMLFARSATMALDTLPLHPQYMTNLKEHQRQNLSWHGQEILDQMGEIKPVLVHRFSEWRTAHPNEPLAPLDRLDNEDPEEADRNWSQRERAKAEEAAQLRRQQEDTQRHADEFRMLQRRLRVRRDTTRLKRITLPLAHQSQTARTGLKRRIEQEGIKRRQQEAEAEAQQIRQVIAVNNTLPHGPQHPQQPESNSIQTHSSASSFTTNASSQSSLFPQSQPSSLATTPASSFHHTQYQSSQPPPATHHPSAATVPPTTPVRTTTQADPYYPQTPNTQPRKGLVEADVSVLFPGLSPVDVNRTPTRATLRGFASPSTTTSPPPRNSVTSYPSLMSPHQQKQGYHPSDDSMFFADMSRLSLNDDSYPSISNVFGGSSNVAAWAPEANKSAAAAAAAQFSQKMMDGGAKLRKRSGSTKYNTPAPLPAGAQPPQSVPPQQYMPMPRPPLSAIAAAGRIPILGPKLSSAGTTGKYVQDRKLKATVLPRETLPRFLAIAKLNTSLNRETCGLLLGKELKPGEGSPNSRGRHRFSSKTEYVVTTLLIPKQHGTSDMCTMDGEELVLSFTEERSLITLGWIHTHPSQSCFMSSVDLHTHSGFQKMLPESIAVVCAPQSNPNFGIFRLTDPPGLPVILNCREKDAFHPHPDLPIYTDADKGHVQMRDTPLEIIDLR</sequence>
<dbReference type="InterPro" id="IPR044098">
    <property type="entry name" value="STAMBP/STALP-like_MPN"/>
</dbReference>
<dbReference type="InterPro" id="IPR000555">
    <property type="entry name" value="JAMM/MPN+_dom"/>
</dbReference>
<feature type="compositionally biased region" description="Polar residues" evidence="9">
    <location>
        <begin position="257"/>
        <end position="269"/>
    </location>
</feature>
<dbReference type="GO" id="GO:0005768">
    <property type="term" value="C:endosome"/>
    <property type="evidence" value="ECO:0007669"/>
    <property type="project" value="TreeGrafter"/>
</dbReference>
<dbReference type="GO" id="GO:0061578">
    <property type="term" value="F:K63-linked deubiquitinase activity"/>
    <property type="evidence" value="ECO:0007669"/>
    <property type="project" value="InterPro"/>
</dbReference>
<protein>
    <recommendedName>
        <fullName evidence="10">MPN domain-containing protein</fullName>
    </recommendedName>
</protein>
<feature type="compositionally biased region" description="Polar residues" evidence="9">
    <location>
        <begin position="295"/>
        <end position="309"/>
    </location>
</feature>
<dbReference type="InterPro" id="IPR037518">
    <property type="entry name" value="MPN"/>
</dbReference>
<dbReference type="Pfam" id="PF08969">
    <property type="entry name" value="USP8_dimer"/>
    <property type="match status" value="1"/>
</dbReference>
<feature type="compositionally biased region" description="Low complexity" evidence="9">
    <location>
        <begin position="317"/>
        <end position="336"/>
    </location>
</feature>
<dbReference type="SUPFAM" id="SSF102712">
    <property type="entry name" value="JAB1/MPN domain"/>
    <property type="match status" value="1"/>
</dbReference>
<proteinExistence type="inferred from homology"/>
<keyword evidence="5" id="KW-0833">Ubl conjugation pathway</keyword>
<keyword evidence="3" id="KW-0645">Protease</keyword>
<feature type="compositionally biased region" description="Polar residues" evidence="9">
    <location>
        <begin position="1"/>
        <end position="13"/>
    </location>
</feature>
<feature type="region of interest" description="Disordered" evidence="9">
    <location>
        <begin position="1"/>
        <end position="27"/>
    </location>
</feature>
<gene>
    <name evidence="11" type="ORF">Agabi119p4_8996</name>
</gene>
<dbReference type="GO" id="GO:0046872">
    <property type="term" value="F:metal ion binding"/>
    <property type="evidence" value="ECO:0007669"/>
    <property type="project" value="UniProtKB-KW"/>
</dbReference>
<comment type="similarity">
    <text evidence="2">Belongs to the peptidase M67C family.</text>
</comment>
<accession>A0A8H7C584</accession>
<evidence type="ECO:0000313" key="11">
    <source>
        <dbReference type="EMBL" id="KAF7762403.1"/>
    </source>
</evidence>
<organism evidence="11 12">
    <name type="scientific">Agaricus bisporus var. burnettii</name>
    <dbReference type="NCBI Taxonomy" id="192524"/>
    <lineage>
        <taxon>Eukaryota</taxon>
        <taxon>Fungi</taxon>
        <taxon>Dikarya</taxon>
        <taxon>Basidiomycota</taxon>
        <taxon>Agaricomycotina</taxon>
        <taxon>Agaricomycetes</taxon>
        <taxon>Agaricomycetidae</taxon>
        <taxon>Agaricales</taxon>
        <taxon>Agaricineae</taxon>
        <taxon>Agaricaceae</taxon>
        <taxon>Agaricus</taxon>
    </lineage>
</organism>
<dbReference type="AlphaFoldDB" id="A0A8H7C584"/>
<evidence type="ECO:0000256" key="5">
    <source>
        <dbReference type="ARBA" id="ARBA00022786"/>
    </source>
</evidence>
<dbReference type="SMART" id="SM00232">
    <property type="entry name" value="JAB_MPN"/>
    <property type="match status" value="1"/>
</dbReference>
<feature type="domain" description="MPN" evidence="10">
    <location>
        <begin position="548"/>
        <end position="695"/>
    </location>
</feature>
<evidence type="ECO:0000256" key="4">
    <source>
        <dbReference type="ARBA" id="ARBA00022723"/>
    </source>
</evidence>
<evidence type="ECO:0000256" key="7">
    <source>
        <dbReference type="ARBA" id="ARBA00022833"/>
    </source>
</evidence>
<dbReference type="PANTHER" id="PTHR12947">
    <property type="entry name" value="AMSH-LIKE PROTEASE"/>
    <property type="match status" value="1"/>
</dbReference>
<evidence type="ECO:0000259" key="10">
    <source>
        <dbReference type="PROSITE" id="PS50249"/>
    </source>
</evidence>
<dbReference type="GO" id="GO:0140492">
    <property type="term" value="F:metal-dependent deubiquitinase activity"/>
    <property type="evidence" value="ECO:0007669"/>
    <property type="project" value="InterPro"/>
</dbReference>
<dbReference type="Pfam" id="PF01398">
    <property type="entry name" value="JAB"/>
    <property type="match status" value="1"/>
</dbReference>
<feature type="compositionally biased region" description="Polar residues" evidence="9">
    <location>
        <begin position="399"/>
        <end position="410"/>
    </location>
</feature>
<feature type="region of interest" description="Disordered" evidence="9">
    <location>
        <begin position="250"/>
        <end position="350"/>
    </location>
</feature>
<evidence type="ECO:0000256" key="1">
    <source>
        <dbReference type="ARBA" id="ARBA00001947"/>
    </source>
</evidence>
<keyword evidence="4" id="KW-0479">Metal-binding</keyword>
<feature type="region of interest" description="Disordered" evidence="9">
    <location>
        <begin position="472"/>
        <end position="503"/>
    </location>
</feature>
<dbReference type="Proteomes" id="UP000629468">
    <property type="component" value="Unassembled WGS sequence"/>
</dbReference>
<dbReference type="PANTHER" id="PTHR12947:SF13">
    <property type="entry name" value="FI19924P1"/>
    <property type="match status" value="1"/>
</dbReference>
<feature type="compositionally biased region" description="Basic and acidic residues" evidence="9">
    <location>
        <begin position="142"/>
        <end position="181"/>
    </location>
</feature>
<evidence type="ECO:0000256" key="2">
    <source>
        <dbReference type="ARBA" id="ARBA00010981"/>
    </source>
</evidence>